<reference evidence="2" key="1">
    <citation type="journal article" date="2019" name="Sci. Rep.">
        <title>Draft genome of Tanacetum cinerariifolium, the natural source of mosquito coil.</title>
        <authorList>
            <person name="Yamashiro T."/>
            <person name="Shiraishi A."/>
            <person name="Satake H."/>
            <person name="Nakayama K."/>
        </authorList>
    </citation>
    <scope>NUCLEOTIDE SEQUENCE</scope>
</reference>
<organism evidence="2">
    <name type="scientific">Tanacetum cinerariifolium</name>
    <name type="common">Dalmatian daisy</name>
    <name type="synonym">Chrysanthemum cinerariifolium</name>
    <dbReference type="NCBI Taxonomy" id="118510"/>
    <lineage>
        <taxon>Eukaryota</taxon>
        <taxon>Viridiplantae</taxon>
        <taxon>Streptophyta</taxon>
        <taxon>Embryophyta</taxon>
        <taxon>Tracheophyta</taxon>
        <taxon>Spermatophyta</taxon>
        <taxon>Magnoliopsida</taxon>
        <taxon>eudicotyledons</taxon>
        <taxon>Gunneridae</taxon>
        <taxon>Pentapetalae</taxon>
        <taxon>asterids</taxon>
        <taxon>campanulids</taxon>
        <taxon>Asterales</taxon>
        <taxon>Asteraceae</taxon>
        <taxon>Asteroideae</taxon>
        <taxon>Anthemideae</taxon>
        <taxon>Anthemidinae</taxon>
        <taxon>Tanacetum</taxon>
    </lineage>
</organism>
<gene>
    <name evidence="2" type="ORF">Tci_478470</name>
</gene>
<proteinExistence type="predicted"/>
<accession>A0A699I2J5</accession>
<dbReference type="AlphaFoldDB" id="A0A699I2J5"/>
<comment type="caution">
    <text evidence="2">The sequence shown here is derived from an EMBL/GenBank/DDBJ whole genome shotgun (WGS) entry which is preliminary data.</text>
</comment>
<dbReference type="EMBL" id="BKCJ010237222">
    <property type="protein sequence ID" value="GEZ06497.1"/>
    <property type="molecule type" value="Genomic_DNA"/>
</dbReference>
<sequence length="331" mass="38556">MYFLTEPTLSPQHIDEFDLNYETSLSEYDEVEQTVLYFNDLFPFNITYPDDLKSDRDNDDNEIDMIQSSKGNENTQGLNNLLEGSHDKINKVFIMQSFIMELNVNIVAWNYFVNEMLFNLIKNLYMSFHIPFDPKQYYKDGVYTRMLRRPRYVFFTLLNLGKLVSKYGYSVLDMTPLPPRDHRHLWLHYQVEGYTEEIVHDFEHRLEMIFGRDPVRRLYHTLISYIISKRGQAHEKVTSTNLFYLRSIELGAANVSYLLAQYLFSDDRLRGLSVMTRELPFIDMGELVKLKICMEVGDDWAWVAQGTGRKLVDAAATPGGAEDAPNVDAGA</sequence>
<feature type="compositionally biased region" description="Polar residues" evidence="1">
    <location>
        <begin position="66"/>
        <end position="76"/>
    </location>
</feature>
<protein>
    <submittedName>
        <fullName evidence="2">Uncharacterized protein</fullName>
    </submittedName>
</protein>
<evidence type="ECO:0000256" key="1">
    <source>
        <dbReference type="SAM" id="MobiDB-lite"/>
    </source>
</evidence>
<evidence type="ECO:0000313" key="2">
    <source>
        <dbReference type="EMBL" id="GEZ06497.1"/>
    </source>
</evidence>
<name>A0A699I2J5_TANCI</name>
<feature type="region of interest" description="Disordered" evidence="1">
    <location>
        <begin position="57"/>
        <end position="76"/>
    </location>
</feature>